<dbReference type="PANTHER" id="PTHR31302:SF31">
    <property type="entry name" value="PHOSPHODIESTERASE YAEI"/>
    <property type="match status" value="1"/>
</dbReference>
<reference evidence="6" key="1">
    <citation type="journal article" date="2019" name="Int. J. Syst. Evol. Microbiol.">
        <title>The Global Catalogue of Microorganisms (GCM) 10K type strain sequencing project: providing services to taxonomists for standard genome sequencing and annotation.</title>
        <authorList>
            <consortium name="The Broad Institute Genomics Platform"/>
            <consortium name="The Broad Institute Genome Sequencing Center for Infectious Disease"/>
            <person name="Wu L."/>
            <person name="Ma J."/>
        </authorList>
    </citation>
    <scope>NUCLEOTIDE SEQUENCE [LARGE SCALE GENOMIC DNA]</scope>
    <source>
        <strain evidence="6">JCM 16956</strain>
    </source>
</reference>
<dbReference type="PANTHER" id="PTHR31302">
    <property type="entry name" value="TRANSMEMBRANE PROTEIN WITH METALLOPHOSPHOESTERASE DOMAIN-RELATED"/>
    <property type="match status" value="1"/>
</dbReference>
<dbReference type="EMBL" id="BAABAJ010000003">
    <property type="protein sequence ID" value="GAA3903050.1"/>
    <property type="molecule type" value="Genomic_DNA"/>
</dbReference>
<feature type="domain" description="Calcineurin-like phosphoesterase" evidence="4">
    <location>
        <begin position="49"/>
        <end position="253"/>
    </location>
</feature>
<proteinExistence type="predicted"/>
<dbReference type="SUPFAM" id="SSF56300">
    <property type="entry name" value="Metallo-dependent phosphatases"/>
    <property type="match status" value="1"/>
</dbReference>
<evidence type="ECO:0000259" key="4">
    <source>
        <dbReference type="Pfam" id="PF00149"/>
    </source>
</evidence>
<dbReference type="Proteomes" id="UP001501000">
    <property type="component" value="Unassembled WGS sequence"/>
</dbReference>
<dbReference type="CDD" id="cd00838">
    <property type="entry name" value="MPP_superfamily"/>
    <property type="match status" value="1"/>
</dbReference>
<evidence type="ECO:0000313" key="6">
    <source>
        <dbReference type="Proteomes" id="UP001501000"/>
    </source>
</evidence>
<gene>
    <name evidence="5" type="ORF">GCM10022244_11580</name>
</gene>
<keyword evidence="1" id="KW-0479">Metal-binding</keyword>
<evidence type="ECO:0000256" key="1">
    <source>
        <dbReference type="ARBA" id="ARBA00022723"/>
    </source>
</evidence>
<sequence length="319" mass="32164">MTRPPTTPDTPGRPLTTTPDGAGPAHDTAPGPDPTSETARSDGHGTVVRVAAVGDIHLGPDCAGVLRPAFAGLPDRADLLLLAGDLTRHGTVEEARVVAEEVADAGVPVVAVLGNHDYHSGEEAAVTQVLTDAGITVLEGDAVVLPVAGHKVGVAGVKGFCGGFVGRSAGEFGEPEMKAFVRTTRLSAERLALALGDLSAAGCAVRIALTHFAPVPDTLAGEPLEIHPFLGSYLLAEAIDGAGADLAVHGHAHLGTEHGMTAGGVRVRNVAQPVIGRAFALYRLPVAGDGTPPVPEAVRAAAPAHAPGGELISGAVRRS</sequence>
<dbReference type="InterPro" id="IPR004843">
    <property type="entry name" value="Calcineurin-like_PHP"/>
</dbReference>
<evidence type="ECO:0000256" key="3">
    <source>
        <dbReference type="SAM" id="MobiDB-lite"/>
    </source>
</evidence>
<protein>
    <recommendedName>
        <fullName evidence="4">Calcineurin-like phosphoesterase domain-containing protein</fullName>
    </recommendedName>
</protein>
<name>A0ABP7LPR9_9ACTN</name>
<dbReference type="Pfam" id="PF00149">
    <property type="entry name" value="Metallophos"/>
    <property type="match status" value="1"/>
</dbReference>
<feature type="region of interest" description="Disordered" evidence="3">
    <location>
        <begin position="1"/>
        <end position="44"/>
    </location>
</feature>
<evidence type="ECO:0000256" key="2">
    <source>
        <dbReference type="ARBA" id="ARBA00022801"/>
    </source>
</evidence>
<keyword evidence="2" id="KW-0378">Hydrolase</keyword>
<dbReference type="Gene3D" id="3.60.21.10">
    <property type="match status" value="1"/>
</dbReference>
<accession>A0ABP7LPR9</accession>
<comment type="caution">
    <text evidence="5">The sequence shown here is derived from an EMBL/GenBank/DDBJ whole genome shotgun (WGS) entry which is preliminary data.</text>
</comment>
<keyword evidence="6" id="KW-1185">Reference proteome</keyword>
<organism evidence="5 6">
    <name type="scientific">Streptomyces gulbargensis</name>
    <dbReference type="NCBI Taxonomy" id="364901"/>
    <lineage>
        <taxon>Bacteria</taxon>
        <taxon>Bacillati</taxon>
        <taxon>Actinomycetota</taxon>
        <taxon>Actinomycetes</taxon>
        <taxon>Kitasatosporales</taxon>
        <taxon>Streptomycetaceae</taxon>
        <taxon>Streptomyces</taxon>
    </lineage>
</organism>
<dbReference type="InterPro" id="IPR029052">
    <property type="entry name" value="Metallo-depent_PP-like"/>
</dbReference>
<dbReference type="InterPro" id="IPR051158">
    <property type="entry name" value="Metallophosphoesterase_sf"/>
</dbReference>
<feature type="compositionally biased region" description="Low complexity" evidence="3">
    <location>
        <begin position="9"/>
        <end position="21"/>
    </location>
</feature>
<evidence type="ECO:0000313" key="5">
    <source>
        <dbReference type="EMBL" id="GAA3903050.1"/>
    </source>
</evidence>